<keyword evidence="7" id="KW-0547">Nucleotide-binding</keyword>
<dbReference type="InterPro" id="IPR036890">
    <property type="entry name" value="HATPase_C_sf"/>
</dbReference>
<dbReference type="Pfam" id="PF11849">
    <property type="entry name" value="DUF3369"/>
    <property type="match status" value="1"/>
</dbReference>
<evidence type="ECO:0000256" key="11">
    <source>
        <dbReference type="ARBA" id="ARBA00023012"/>
    </source>
</evidence>
<dbReference type="Gene3D" id="1.10.287.130">
    <property type="match status" value="1"/>
</dbReference>
<dbReference type="InterPro" id="IPR001789">
    <property type="entry name" value="Sig_transdc_resp-reg_receiver"/>
</dbReference>
<dbReference type="GO" id="GO:0016020">
    <property type="term" value="C:membrane"/>
    <property type="evidence" value="ECO:0007669"/>
    <property type="project" value="UniProtKB-SubCell"/>
</dbReference>
<dbReference type="GO" id="GO:0005524">
    <property type="term" value="F:ATP binding"/>
    <property type="evidence" value="ECO:0007669"/>
    <property type="project" value="UniProtKB-KW"/>
</dbReference>
<dbReference type="EC" id="2.7.13.3" evidence="3"/>
<dbReference type="PRINTS" id="PR00344">
    <property type="entry name" value="BCTRLSENSOR"/>
</dbReference>
<dbReference type="Proteomes" id="UP000032352">
    <property type="component" value="Chromosome"/>
</dbReference>
<dbReference type="Gene3D" id="3.40.50.2300">
    <property type="match status" value="2"/>
</dbReference>
<dbReference type="GO" id="GO:0000155">
    <property type="term" value="F:phosphorelay sensor kinase activity"/>
    <property type="evidence" value="ECO:0007669"/>
    <property type="project" value="InterPro"/>
</dbReference>
<dbReference type="PANTHER" id="PTHR43719">
    <property type="entry name" value="TWO-COMPONENT HISTIDINE KINASE"/>
    <property type="match status" value="1"/>
</dbReference>
<evidence type="ECO:0000256" key="9">
    <source>
        <dbReference type="ARBA" id="ARBA00022840"/>
    </source>
</evidence>
<feature type="domain" description="Response regulatory" evidence="15">
    <location>
        <begin position="625"/>
        <end position="741"/>
    </location>
</feature>
<keyword evidence="10" id="KW-1133">Transmembrane helix</keyword>
<dbReference type="InterPro" id="IPR011006">
    <property type="entry name" value="CheY-like_superfamily"/>
</dbReference>
<keyword evidence="5" id="KW-0808">Transferase</keyword>
<evidence type="ECO:0000256" key="12">
    <source>
        <dbReference type="ARBA" id="ARBA00023136"/>
    </source>
</evidence>
<dbReference type="PANTHER" id="PTHR43719:SF28">
    <property type="entry name" value="PEROXIDE STRESS-ACTIVATED HISTIDINE KINASE MAK1-RELATED"/>
    <property type="match status" value="1"/>
</dbReference>
<evidence type="ECO:0000259" key="15">
    <source>
        <dbReference type="PROSITE" id="PS50110"/>
    </source>
</evidence>
<gene>
    <name evidence="16" type="ORF">SG34_026380</name>
</gene>
<accession>A0AAF0C9E2</accession>
<dbReference type="SUPFAM" id="SSF52172">
    <property type="entry name" value="CheY-like"/>
    <property type="match status" value="2"/>
</dbReference>
<evidence type="ECO:0000256" key="13">
    <source>
        <dbReference type="PROSITE-ProRule" id="PRU00169"/>
    </source>
</evidence>
<feature type="modified residue" description="4-aspartylphosphate" evidence="13">
    <location>
        <position position="674"/>
    </location>
</feature>
<evidence type="ECO:0000313" key="17">
    <source>
        <dbReference type="Proteomes" id="UP000032352"/>
    </source>
</evidence>
<comment type="catalytic activity">
    <reaction evidence="1">
        <text>ATP + protein L-histidine = ADP + protein N-phospho-L-histidine.</text>
        <dbReference type="EC" id="2.7.13.3"/>
    </reaction>
</comment>
<dbReference type="SMART" id="SM00448">
    <property type="entry name" value="REC"/>
    <property type="match status" value="2"/>
</dbReference>
<feature type="domain" description="Histidine kinase" evidence="14">
    <location>
        <begin position="384"/>
        <end position="600"/>
    </location>
</feature>
<evidence type="ECO:0000256" key="1">
    <source>
        <dbReference type="ARBA" id="ARBA00000085"/>
    </source>
</evidence>
<protein>
    <recommendedName>
        <fullName evidence="3">histidine kinase</fullName>
        <ecNumber evidence="3">2.7.13.3</ecNumber>
    </recommendedName>
</protein>
<evidence type="ECO:0000256" key="7">
    <source>
        <dbReference type="ARBA" id="ARBA00022741"/>
    </source>
</evidence>
<dbReference type="InterPro" id="IPR036097">
    <property type="entry name" value="HisK_dim/P_sf"/>
</dbReference>
<keyword evidence="12" id="KW-0472">Membrane</keyword>
<dbReference type="PROSITE" id="PS50109">
    <property type="entry name" value="HIS_KIN"/>
    <property type="match status" value="1"/>
</dbReference>
<feature type="modified residue" description="4-aspartylphosphate" evidence="13">
    <location>
        <position position="117"/>
    </location>
</feature>
<dbReference type="SMART" id="SM00387">
    <property type="entry name" value="HATPase_c"/>
    <property type="match status" value="1"/>
</dbReference>
<evidence type="ECO:0000256" key="10">
    <source>
        <dbReference type="ARBA" id="ARBA00022989"/>
    </source>
</evidence>
<dbReference type="InterPro" id="IPR005467">
    <property type="entry name" value="His_kinase_dom"/>
</dbReference>
<evidence type="ECO:0000313" key="16">
    <source>
        <dbReference type="EMBL" id="WDE04799.1"/>
    </source>
</evidence>
<dbReference type="KEGG" id="tvd:SG34_026380"/>
<dbReference type="Pfam" id="PF02518">
    <property type="entry name" value="HATPase_c"/>
    <property type="match status" value="1"/>
</dbReference>
<dbReference type="Pfam" id="PF00512">
    <property type="entry name" value="HisKA"/>
    <property type="match status" value="1"/>
</dbReference>
<evidence type="ECO:0000259" key="14">
    <source>
        <dbReference type="PROSITE" id="PS50109"/>
    </source>
</evidence>
<dbReference type="SUPFAM" id="SSF47384">
    <property type="entry name" value="Homodimeric domain of signal transducing histidine kinase"/>
    <property type="match status" value="1"/>
</dbReference>
<dbReference type="CDD" id="cd00082">
    <property type="entry name" value="HisKA"/>
    <property type="match status" value="1"/>
</dbReference>
<dbReference type="SMART" id="SM00388">
    <property type="entry name" value="HisKA"/>
    <property type="match status" value="1"/>
</dbReference>
<evidence type="ECO:0000256" key="6">
    <source>
        <dbReference type="ARBA" id="ARBA00022692"/>
    </source>
</evidence>
<dbReference type="InterPro" id="IPR021800">
    <property type="entry name" value="DUF3369"/>
</dbReference>
<dbReference type="InterPro" id="IPR004358">
    <property type="entry name" value="Sig_transdc_His_kin-like_C"/>
</dbReference>
<keyword evidence="6" id="KW-0812">Transmembrane</keyword>
<evidence type="ECO:0000256" key="4">
    <source>
        <dbReference type="ARBA" id="ARBA00022553"/>
    </source>
</evidence>
<reference evidence="16 17" key="2">
    <citation type="journal article" date="2022" name="Mar. Drugs">
        <title>Bioassay-Guided Fractionation Leads to the Detection of Cholic Acid Generated by the Rare Thalassomonas sp.</title>
        <authorList>
            <person name="Pheiffer F."/>
            <person name="Schneider Y.K."/>
            <person name="Hansen E.H."/>
            <person name="Andersen J.H."/>
            <person name="Isaksson J."/>
            <person name="Busche T."/>
            <person name="R C."/>
            <person name="Kalinowski J."/>
            <person name="Zyl L.V."/>
            <person name="Trindade M."/>
        </authorList>
    </citation>
    <scope>NUCLEOTIDE SEQUENCE [LARGE SCALE GENOMIC DNA]</scope>
    <source>
        <strain evidence="16 17">XOM25</strain>
    </source>
</reference>
<comment type="subcellular location">
    <subcellularLocation>
        <location evidence="2">Membrane</location>
    </subcellularLocation>
</comment>
<dbReference type="CDD" id="cd17546">
    <property type="entry name" value="REC_hyHK_CKI1_RcsC-like"/>
    <property type="match status" value="1"/>
</dbReference>
<proteinExistence type="predicted"/>
<evidence type="ECO:0000256" key="8">
    <source>
        <dbReference type="ARBA" id="ARBA00022777"/>
    </source>
</evidence>
<dbReference type="AlphaFoldDB" id="A0AAF0C9E2"/>
<dbReference type="Pfam" id="PF00072">
    <property type="entry name" value="Response_reg"/>
    <property type="match status" value="1"/>
</dbReference>
<keyword evidence="9" id="KW-0067">ATP-binding</keyword>
<evidence type="ECO:0000256" key="3">
    <source>
        <dbReference type="ARBA" id="ARBA00012438"/>
    </source>
</evidence>
<keyword evidence="17" id="KW-1185">Reference proteome</keyword>
<organism evidence="16 17">
    <name type="scientific">Thalassomonas viridans</name>
    <dbReference type="NCBI Taxonomy" id="137584"/>
    <lineage>
        <taxon>Bacteria</taxon>
        <taxon>Pseudomonadati</taxon>
        <taxon>Pseudomonadota</taxon>
        <taxon>Gammaproteobacteria</taxon>
        <taxon>Alteromonadales</taxon>
        <taxon>Colwelliaceae</taxon>
        <taxon>Thalassomonas</taxon>
    </lineage>
</organism>
<dbReference type="EMBL" id="CP059733">
    <property type="protein sequence ID" value="WDE04799.1"/>
    <property type="molecule type" value="Genomic_DNA"/>
</dbReference>
<name>A0AAF0C9E2_9GAMM</name>
<sequence>MPGKAFVWRWRYYRQMYKSNIFPLHFIDNTPANKTFNVDIDDTINFADEEDDEAICSSHPWKVLIVDDEPGVHDVTKLALQDLVFKDRPLEFMHAYSGKEAQEILANTQDVALTLLDVVMETLSAGLDTAKYIRNELDNHLIRIVLRTGQPGYAPEREIIQNYDINDYKNKTELSRDKLCTTIISALRGYQDLLNAETYRQAQAKIIENSKHLLTSGHHDTFVNRLTERLNDLLPLGNIYAQSPPEFALVSECDQAPQVINHSRGIADTQSWLKPFADMVRESADTGALAIRDTYALLLFYQKDNRLIYLALKYDEEISDLEEQMLAVLMHNIKISYSNTNLQQSLTEMNNQLEVKIDARTRALKKATEAAEQASQAKSQFLATMSHEIRTPMNAILGFTQLLQRAPDTTAASVDTLNKISKAGNHLMEIINDVLEISKIEAGAMELKTISFDLNDLVDDIAQMFSFRCEQKNIAWQLIYDNAQTHQVYGDQGKIRQVLINLLGNAVKFIDEGEITFQVTSPKPDYYRFEVTDTGPGMSAGEIKTLFSTFTQGQIGAEKGGTGLGLAIAHNQVNLMGGKLEVESSLGHGARFFFTIPLPISQEALVEKLSDEIENVRVKAPHKVHALVVDDVEANRDILTGLLRETGVEVTEAVDGKDSIEKLRQQSFDLVFMDILMPVMRGDEAIKIIREELMLTKLHCIAISAYSLSHEVPYYIGIGFNQFISKPFMFSEVYNSLLTFAPHLFEKCEKNVEEEPEEAAPQIALANYSLDKTLYNDIKDSAQLNRSSHVREILTQFAARSPENQMLTEHLLQFIDNYDMDGLLQALEEIRCDE</sequence>
<dbReference type="PROSITE" id="PS50110">
    <property type="entry name" value="RESPONSE_REGULATORY"/>
    <property type="match status" value="2"/>
</dbReference>
<dbReference type="FunFam" id="3.30.565.10:FF:000010">
    <property type="entry name" value="Sensor histidine kinase RcsC"/>
    <property type="match status" value="1"/>
</dbReference>
<feature type="domain" description="Response regulatory" evidence="15">
    <location>
        <begin position="62"/>
        <end position="186"/>
    </location>
</feature>
<reference evidence="16 17" key="1">
    <citation type="journal article" date="2015" name="Genome Announc.">
        <title>Draft Genome Sequences of Marine Isolates of Thalassomonas viridans and Thalassomonas actiniarum.</title>
        <authorList>
            <person name="Olonade I."/>
            <person name="van Zyl L.J."/>
            <person name="Trindade M."/>
        </authorList>
    </citation>
    <scope>NUCLEOTIDE SEQUENCE [LARGE SCALE GENOMIC DNA]</scope>
    <source>
        <strain evidence="16 17">XOM25</strain>
    </source>
</reference>
<dbReference type="InterPro" id="IPR050956">
    <property type="entry name" value="2C_system_His_kinase"/>
</dbReference>
<evidence type="ECO:0000256" key="5">
    <source>
        <dbReference type="ARBA" id="ARBA00022679"/>
    </source>
</evidence>
<evidence type="ECO:0000256" key="2">
    <source>
        <dbReference type="ARBA" id="ARBA00004370"/>
    </source>
</evidence>
<dbReference type="RefSeq" id="WP_152647281.1">
    <property type="nucleotide sequence ID" value="NZ_CP059733.1"/>
</dbReference>
<dbReference type="SUPFAM" id="SSF55874">
    <property type="entry name" value="ATPase domain of HSP90 chaperone/DNA topoisomerase II/histidine kinase"/>
    <property type="match status" value="1"/>
</dbReference>
<dbReference type="CDD" id="cd16922">
    <property type="entry name" value="HATPase_EvgS-ArcB-TorS-like"/>
    <property type="match status" value="1"/>
</dbReference>
<dbReference type="InterPro" id="IPR003661">
    <property type="entry name" value="HisK_dim/P_dom"/>
</dbReference>
<dbReference type="InterPro" id="IPR003594">
    <property type="entry name" value="HATPase_dom"/>
</dbReference>
<keyword evidence="4 13" id="KW-0597">Phosphoprotein</keyword>
<dbReference type="Gene3D" id="3.30.565.10">
    <property type="entry name" value="Histidine kinase-like ATPase, C-terminal domain"/>
    <property type="match status" value="1"/>
</dbReference>
<keyword evidence="11" id="KW-0902">Two-component regulatory system</keyword>
<keyword evidence="8" id="KW-0418">Kinase</keyword>
<dbReference type="FunFam" id="1.10.287.130:FF:000004">
    <property type="entry name" value="Ethylene receptor 1"/>
    <property type="match status" value="1"/>
</dbReference>